<dbReference type="PANTHER" id="PTHR43451">
    <property type="entry name" value="ACETYLTRANSFERASE (GNAT) FAMILY PROTEIN"/>
    <property type="match status" value="1"/>
</dbReference>
<name>A0ABU5II00_9BURK</name>
<dbReference type="Proteomes" id="UP001293718">
    <property type="component" value="Unassembled WGS sequence"/>
</dbReference>
<organism evidence="2 3">
    <name type="scientific">Azohydromonas lata</name>
    <dbReference type="NCBI Taxonomy" id="45677"/>
    <lineage>
        <taxon>Bacteria</taxon>
        <taxon>Pseudomonadati</taxon>
        <taxon>Pseudomonadota</taxon>
        <taxon>Betaproteobacteria</taxon>
        <taxon>Burkholderiales</taxon>
        <taxon>Sphaerotilaceae</taxon>
        <taxon>Azohydromonas</taxon>
    </lineage>
</organism>
<comment type="caution">
    <text evidence="2">The sequence shown here is derived from an EMBL/GenBank/DDBJ whole genome shotgun (WGS) entry which is preliminary data.</text>
</comment>
<dbReference type="RefSeq" id="WP_218011408.1">
    <property type="nucleotide sequence ID" value="NZ_JAXOJX010000033.1"/>
</dbReference>
<sequence>MIRIRPYASADLPTLVALFTASVHTLGAPHYGPDQLAAWAPRPPDLAGWRQRMEALTTLVAEDALGPCGFIAWEEDGHIELLYTAPRCARRGVATRLVQEAEDALSAVGVTVFSTEASLSAWPFFETQGFTVVEPQTVTRRGASFTRFLMRKENAA</sequence>
<dbReference type="EMBL" id="JAXOJX010000033">
    <property type="protein sequence ID" value="MDZ5458689.1"/>
    <property type="molecule type" value="Genomic_DNA"/>
</dbReference>
<dbReference type="PROSITE" id="PS51186">
    <property type="entry name" value="GNAT"/>
    <property type="match status" value="1"/>
</dbReference>
<keyword evidence="3" id="KW-1185">Reference proteome</keyword>
<evidence type="ECO:0000313" key="3">
    <source>
        <dbReference type="Proteomes" id="UP001293718"/>
    </source>
</evidence>
<keyword evidence="2" id="KW-0012">Acyltransferase</keyword>
<gene>
    <name evidence="2" type="ORF">SM757_19090</name>
</gene>
<dbReference type="InterPro" id="IPR000182">
    <property type="entry name" value="GNAT_dom"/>
</dbReference>
<dbReference type="GO" id="GO:0016746">
    <property type="term" value="F:acyltransferase activity"/>
    <property type="evidence" value="ECO:0007669"/>
    <property type="project" value="UniProtKB-KW"/>
</dbReference>
<dbReference type="PANTHER" id="PTHR43451:SF1">
    <property type="entry name" value="ACETYLTRANSFERASE"/>
    <property type="match status" value="1"/>
</dbReference>
<dbReference type="InterPro" id="IPR052564">
    <property type="entry name" value="N-acetyltrans/Recomb-assoc"/>
</dbReference>
<protein>
    <submittedName>
        <fullName evidence="2">GNAT family N-acetyltransferase</fullName>
        <ecNumber evidence="2">2.3.1.-</ecNumber>
    </submittedName>
</protein>
<dbReference type="EC" id="2.3.1.-" evidence="2"/>
<evidence type="ECO:0000259" key="1">
    <source>
        <dbReference type="PROSITE" id="PS51186"/>
    </source>
</evidence>
<dbReference type="Pfam" id="PF13673">
    <property type="entry name" value="Acetyltransf_10"/>
    <property type="match status" value="1"/>
</dbReference>
<proteinExistence type="predicted"/>
<evidence type="ECO:0000313" key="2">
    <source>
        <dbReference type="EMBL" id="MDZ5458689.1"/>
    </source>
</evidence>
<dbReference type="CDD" id="cd04301">
    <property type="entry name" value="NAT_SF"/>
    <property type="match status" value="1"/>
</dbReference>
<reference evidence="2 3" key="1">
    <citation type="submission" date="2023-11" db="EMBL/GenBank/DDBJ databases">
        <title>Draft genome of Azohydromonas lata strain H1 (DSM1123), a polyhydroxyalkanoate producer.</title>
        <authorList>
            <person name="Traversa D."/>
            <person name="D'Addabbo P."/>
            <person name="Pazzani C."/>
            <person name="Manzari C."/>
            <person name="Chiara M."/>
            <person name="Scrascia M."/>
        </authorList>
    </citation>
    <scope>NUCLEOTIDE SEQUENCE [LARGE SCALE GENOMIC DNA]</scope>
    <source>
        <strain evidence="2 3">H1</strain>
    </source>
</reference>
<keyword evidence="2" id="KW-0808">Transferase</keyword>
<feature type="domain" description="N-acetyltransferase" evidence="1">
    <location>
        <begin position="2"/>
        <end position="155"/>
    </location>
</feature>
<accession>A0ABU5II00</accession>